<evidence type="ECO:0000313" key="12">
    <source>
        <dbReference type="Proteomes" id="UP001324427"/>
    </source>
</evidence>
<dbReference type="Proteomes" id="UP001324427">
    <property type="component" value="Unassembled WGS sequence"/>
</dbReference>
<evidence type="ECO:0000256" key="5">
    <source>
        <dbReference type="ARBA" id="ARBA00022737"/>
    </source>
</evidence>
<dbReference type="EMBL" id="JAVFHQ010000066">
    <property type="protein sequence ID" value="KAK4540531.1"/>
    <property type="molecule type" value="Genomic_DNA"/>
</dbReference>
<dbReference type="GO" id="GO:0061630">
    <property type="term" value="F:ubiquitin protein ligase activity"/>
    <property type="evidence" value="ECO:0007669"/>
    <property type="project" value="UniProtKB-EC"/>
</dbReference>
<keyword evidence="3" id="KW-0808">Transferase</keyword>
<keyword evidence="5" id="KW-0677">Repeat</keyword>
<name>A0AAV9J767_9PEZI</name>
<evidence type="ECO:0000256" key="2">
    <source>
        <dbReference type="ARBA" id="ARBA00012251"/>
    </source>
</evidence>
<evidence type="ECO:0000256" key="8">
    <source>
        <dbReference type="ARBA" id="ARBA00022833"/>
    </source>
</evidence>
<dbReference type="Gene3D" id="3.30.40.10">
    <property type="entry name" value="Zinc/RING finger domain, C3HC4 (zinc finger)"/>
    <property type="match status" value="1"/>
</dbReference>
<dbReference type="Pfam" id="PF01485">
    <property type="entry name" value="IBR"/>
    <property type="match status" value="1"/>
</dbReference>
<gene>
    <name evidence="11" type="ORF">LTR36_009169</name>
</gene>
<keyword evidence="4" id="KW-0479">Metal-binding</keyword>
<dbReference type="CDD" id="cd20335">
    <property type="entry name" value="BRcat_RBR"/>
    <property type="match status" value="1"/>
</dbReference>
<dbReference type="PANTHER" id="PTHR11685">
    <property type="entry name" value="RBR FAMILY RING FINGER AND IBR DOMAIN-CONTAINING"/>
    <property type="match status" value="1"/>
</dbReference>
<dbReference type="Gene3D" id="1.20.120.1750">
    <property type="match status" value="1"/>
</dbReference>
<evidence type="ECO:0000256" key="1">
    <source>
        <dbReference type="ARBA" id="ARBA00001798"/>
    </source>
</evidence>
<dbReference type="InterPro" id="IPR013083">
    <property type="entry name" value="Znf_RING/FYVE/PHD"/>
</dbReference>
<keyword evidence="7" id="KW-0833">Ubl conjugation pathway</keyword>
<dbReference type="InterPro" id="IPR044066">
    <property type="entry name" value="TRIAD_supradom"/>
</dbReference>
<evidence type="ECO:0000256" key="7">
    <source>
        <dbReference type="ARBA" id="ARBA00022786"/>
    </source>
</evidence>
<dbReference type="GO" id="GO:0008270">
    <property type="term" value="F:zinc ion binding"/>
    <property type="evidence" value="ECO:0007669"/>
    <property type="project" value="UniProtKB-KW"/>
</dbReference>
<comment type="catalytic activity">
    <reaction evidence="1">
        <text>[E2 ubiquitin-conjugating enzyme]-S-ubiquitinyl-L-cysteine + [acceptor protein]-L-lysine = [E2 ubiquitin-conjugating enzyme]-L-cysteine + [acceptor protein]-N(6)-ubiquitinyl-L-lysine.</text>
        <dbReference type="EC" id="2.3.2.31"/>
    </reaction>
</comment>
<comment type="caution">
    <text evidence="11">The sequence shown here is derived from an EMBL/GenBank/DDBJ whole genome shotgun (WGS) entry which is preliminary data.</text>
</comment>
<feature type="region of interest" description="Disordered" evidence="9">
    <location>
        <begin position="67"/>
        <end position="92"/>
    </location>
</feature>
<evidence type="ECO:0000256" key="9">
    <source>
        <dbReference type="SAM" id="MobiDB-lite"/>
    </source>
</evidence>
<dbReference type="InterPro" id="IPR002867">
    <property type="entry name" value="IBR_dom"/>
</dbReference>
<dbReference type="SUPFAM" id="SSF57850">
    <property type="entry name" value="RING/U-box"/>
    <property type="match status" value="3"/>
</dbReference>
<keyword evidence="12" id="KW-1185">Reference proteome</keyword>
<dbReference type="GO" id="GO:0016567">
    <property type="term" value="P:protein ubiquitination"/>
    <property type="evidence" value="ECO:0007669"/>
    <property type="project" value="InterPro"/>
</dbReference>
<protein>
    <recommendedName>
        <fullName evidence="2">RBR-type E3 ubiquitin transferase</fullName>
        <ecNumber evidence="2">2.3.2.31</ecNumber>
    </recommendedName>
</protein>
<feature type="region of interest" description="Disordered" evidence="9">
    <location>
        <begin position="1"/>
        <end position="23"/>
    </location>
</feature>
<evidence type="ECO:0000259" key="10">
    <source>
        <dbReference type="PROSITE" id="PS51873"/>
    </source>
</evidence>
<dbReference type="AlphaFoldDB" id="A0AAV9J767"/>
<proteinExistence type="predicted"/>
<keyword evidence="6" id="KW-0863">Zinc-finger</keyword>
<evidence type="ECO:0000256" key="3">
    <source>
        <dbReference type="ARBA" id="ARBA00022679"/>
    </source>
</evidence>
<dbReference type="EC" id="2.3.2.31" evidence="2"/>
<evidence type="ECO:0000256" key="4">
    <source>
        <dbReference type="ARBA" id="ARBA00022723"/>
    </source>
</evidence>
<evidence type="ECO:0000313" key="11">
    <source>
        <dbReference type="EMBL" id="KAK4540531.1"/>
    </source>
</evidence>
<feature type="domain" description="RING-type" evidence="10">
    <location>
        <begin position="91"/>
        <end position="288"/>
    </location>
</feature>
<organism evidence="11 12">
    <name type="scientific">Oleoguttula mirabilis</name>
    <dbReference type="NCBI Taxonomy" id="1507867"/>
    <lineage>
        <taxon>Eukaryota</taxon>
        <taxon>Fungi</taxon>
        <taxon>Dikarya</taxon>
        <taxon>Ascomycota</taxon>
        <taxon>Pezizomycotina</taxon>
        <taxon>Dothideomycetes</taxon>
        <taxon>Dothideomycetidae</taxon>
        <taxon>Mycosphaerellales</taxon>
        <taxon>Teratosphaeriaceae</taxon>
        <taxon>Oleoguttula</taxon>
    </lineage>
</organism>
<sequence>MDRKNDGSARRSNSRGQPDDEQRIRALEQGLRNLHRLDREGRLLHQRHRPPATEVARNTLPVAAGIDHPAPTQALDPTARPTPRPLQTDSATRHCGMCSERKAIDQFPIRTHAGAGQAEFETCRECWSRYIDSALSSLPTDQIECPFCAVTLSRAIVQSVATADVYLRYSDQATHELLRRQPGYFECLAAGCKSGQILGAGNVAIYRCAKCSQLSCIPCQAPSHIGETCTAYQARMRAEMARDQATERLLASETKPCPGCGARIEKIASGCDHMTCTHLLLLETRVQT</sequence>
<dbReference type="InterPro" id="IPR031127">
    <property type="entry name" value="E3_UB_ligase_RBR"/>
</dbReference>
<dbReference type="PROSITE" id="PS51873">
    <property type="entry name" value="TRIAD"/>
    <property type="match status" value="1"/>
</dbReference>
<accession>A0AAV9J767</accession>
<keyword evidence="8" id="KW-0862">Zinc</keyword>
<evidence type="ECO:0000256" key="6">
    <source>
        <dbReference type="ARBA" id="ARBA00022771"/>
    </source>
</evidence>
<reference evidence="11 12" key="1">
    <citation type="submission" date="2021-11" db="EMBL/GenBank/DDBJ databases">
        <title>Black yeast isolated from Biological Soil Crust.</title>
        <authorList>
            <person name="Kurbessoian T."/>
        </authorList>
    </citation>
    <scope>NUCLEOTIDE SEQUENCE [LARGE SCALE GENOMIC DNA]</scope>
    <source>
        <strain evidence="11 12">CCFEE 5522</strain>
    </source>
</reference>